<dbReference type="PIRSF" id="PIRSF018001">
    <property type="entry name" value="Aspartoacylase"/>
    <property type="match status" value="1"/>
</dbReference>
<gene>
    <name evidence="9" type="ORF">Mag101_04925</name>
</gene>
<dbReference type="InterPro" id="IPR007036">
    <property type="entry name" value="Aste_AspA_hybrid_dom"/>
</dbReference>
<keyword evidence="2 6" id="KW-0479">Metal-binding</keyword>
<proteinExistence type="inferred from homology"/>
<dbReference type="KEGG" id="maga:Mag101_04925"/>
<dbReference type="InterPro" id="IPR055438">
    <property type="entry name" value="AstE_AspA_cat"/>
</dbReference>
<evidence type="ECO:0000259" key="8">
    <source>
        <dbReference type="Pfam" id="PF24827"/>
    </source>
</evidence>
<dbReference type="GO" id="GO:0005829">
    <property type="term" value="C:cytosol"/>
    <property type="evidence" value="ECO:0007669"/>
    <property type="project" value="TreeGrafter"/>
</dbReference>
<dbReference type="RefSeq" id="WP_077401601.1">
    <property type="nucleotide sequence ID" value="NZ_CP019650.1"/>
</dbReference>
<feature type="binding site" evidence="6">
    <location>
        <position position="15"/>
    </location>
    <ligand>
        <name>Zn(2+)</name>
        <dbReference type="ChEBI" id="CHEBI:29105"/>
    </ligand>
</feature>
<evidence type="ECO:0000256" key="3">
    <source>
        <dbReference type="ARBA" id="ARBA00022801"/>
    </source>
</evidence>
<protein>
    <submittedName>
        <fullName evidence="9">Aspartoacylase</fullName>
    </submittedName>
</protein>
<feature type="binding site" evidence="6">
    <location>
        <position position="18"/>
    </location>
    <ligand>
        <name>Zn(2+)</name>
        <dbReference type="ChEBI" id="CHEBI:29105"/>
    </ligand>
</feature>
<name>A0A1Q2M481_9GAMM</name>
<dbReference type="NCBIfam" id="NF002601">
    <property type="entry name" value="PRK02259.1"/>
    <property type="match status" value="1"/>
</dbReference>
<reference evidence="9" key="1">
    <citation type="submission" date="2017-02" db="EMBL/GenBank/DDBJ databases">
        <title>Genome of Microbulbifer agarilyticus GP101.</title>
        <authorList>
            <person name="Jung J."/>
            <person name="Bae S.S."/>
            <person name="Baek K."/>
        </authorList>
    </citation>
    <scope>NUCLEOTIDE SEQUENCE [LARGE SCALE GENOMIC DNA]</scope>
    <source>
        <strain evidence="9">GP101</strain>
    </source>
</reference>
<keyword evidence="10" id="KW-1185">Reference proteome</keyword>
<dbReference type="GO" id="GO:0016788">
    <property type="term" value="F:hydrolase activity, acting on ester bonds"/>
    <property type="evidence" value="ECO:0007669"/>
    <property type="project" value="InterPro"/>
</dbReference>
<dbReference type="Gene3D" id="2.20.25.160">
    <property type="match status" value="1"/>
</dbReference>
<sequence length="299" mass="33605">MKNAIKQVAITGGTHGNELTGVYLIKHWSSCPEEVQRDSFATELHLTNPSANQQVRRYIDQDLNRQFNIQDLNNPELDGCEQQRAKALNTLLGPKEDPRVDFVIDLHTTTANMGMSLVFNTSDPFVVGMAFYIKQKMPHATLFFHPSDRLEDNFLTSVGRFNGFLIEAGPVAQGLLNYQVYSETRTAVMHALDYLEKVNAGGTLDLPRQMSGYQFIEKIRLPEDSTGEITAMVHPNLQDKDYHPINPGDPLFITLAGETIPYQGDTTVYGAFINEAAYYDQHIGLSFMREVDITLNDVN</sequence>
<evidence type="ECO:0000259" key="7">
    <source>
        <dbReference type="Pfam" id="PF04952"/>
    </source>
</evidence>
<dbReference type="Gene3D" id="3.40.630.10">
    <property type="entry name" value="Zn peptidases"/>
    <property type="match status" value="1"/>
</dbReference>
<dbReference type="EMBL" id="CP019650">
    <property type="protein sequence ID" value="AQQ67057.1"/>
    <property type="molecule type" value="Genomic_DNA"/>
</dbReference>
<dbReference type="Pfam" id="PF24827">
    <property type="entry name" value="AstE_AspA_cat"/>
    <property type="match status" value="1"/>
</dbReference>
<evidence type="ECO:0000256" key="5">
    <source>
        <dbReference type="PIRSR" id="PIRSR018001-1"/>
    </source>
</evidence>
<evidence type="ECO:0000313" key="9">
    <source>
        <dbReference type="EMBL" id="AQQ67057.1"/>
    </source>
</evidence>
<dbReference type="PANTHER" id="PTHR15162:SF7">
    <property type="entry name" value="SUCCINYLGLUTAMATE DESUCCINYLASE"/>
    <property type="match status" value="1"/>
</dbReference>
<dbReference type="PANTHER" id="PTHR15162">
    <property type="entry name" value="ASPARTOACYLASE"/>
    <property type="match status" value="1"/>
</dbReference>
<evidence type="ECO:0000256" key="1">
    <source>
        <dbReference type="ARBA" id="ARBA00006173"/>
    </source>
</evidence>
<dbReference type="InterPro" id="IPR016708">
    <property type="entry name" value="Aspartoacylase"/>
</dbReference>
<evidence type="ECO:0000256" key="6">
    <source>
        <dbReference type="PIRSR" id="PIRSR018001-3"/>
    </source>
</evidence>
<feature type="active site" description="Proton donor/acceptor" evidence="5">
    <location>
        <position position="167"/>
    </location>
</feature>
<dbReference type="STRING" id="260552.Mag101_04925"/>
<feature type="domain" description="Succinylglutamate desuccinylase/Aspartoacylase catalytic" evidence="8">
    <location>
        <begin position="5"/>
        <end position="194"/>
    </location>
</feature>
<accession>A0A1Q2M481</accession>
<dbReference type="SUPFAM" id="SSF53187">
    <property type="entry name" value="Zn-dependent exopeptidases"/>
    <property type="match status" value="1"/>
</dbReference>
<evidence type="ECO:0000256" key="2">
    <source>
        <dbReference type="ARBA" id="ARBA00022723"/>
    </source>
</evidence>
<organism evidence="9 10">
    <name type="scientific">Microbulbifer agarilyticus</name>
    <dbReference type="NCBI Taxonomy" id="260552"/>
    <lineage>
        <taxon>Bacteria</taxon>
        <taxon>Pseudomonadati</taxon>
        <taxon>Pseudomonadota</taxon>
        <taxon>Gammaproteobacteria</taxon>
        <taxon>Cellvibrionales</taxon>
        <taxon>Microbulbiferaceae</taxon>
        <taxon>Microbulbifer</taxon>
    </lineage>
</organism>
<evidence type="ECO:0000256" key="4">
    <source>
        <dbReference type="ARBA" id="ARBA00022833"/>
    </source>
</evidence>
<dbReference type="Pfam" id="PF04952">
    <property type="entry name" value="AstE_AspA_hybrid"/>
    <property type="match status" value="1"/>
</dbReference>
<dbReference type="OrthoDB" id="531770at2"/>
<feature type="binding site" evidence="6">
    <location>
        <position position="107"/>
    </location>
    <ligand>
        <name>Zn(2+)</name>
        <dbReference type="ChEBI" id="CHEBI:29105"/>
    </ligand>
</feature>
<feature type="domain" description="AstE/AspA barrel-sandwich hybrid" evidence="7">
    <location>
        <begin position="209"/>
        <end position="289"/>
    </location>
</feature>
<dbReference type="HAMAP" id="MF_00704">
    <property type="entry name" value="Aspartoacylase"/>
    <property type="match status" value="1"/>
</dbReference>
<comment type="cofactor">
    <cofactor evidence="6">
        <name>Zn(2+)</name>
        <dbReference type="ChEBI" id="CHEBI:29105"/>
    </cofactor>
    <text evidence="6">Binds 1 zinc ion per subunit.</text>
</comment>
<dbReference type="AlphaFoldDB" id="A0A1Q2M481"/>
<evidence type="ECO:0000313" key="10">
    <source>
        <dbReference type="Proteomes" id="UP000188219"/>
    </source>
</evidence>
<comment type="similarity">
    <text evidence="1">Belongs to the AspA/AstE family. Aspartoacylase subfamily.</text>
</comment>
<keyword evidence="4 6" id="KW-0862">Zinc</keyword>
<dbReference type="GO" id="GO:0016811">
    <property type="term" value="F:hydrolase activity, acting on carbon-nitrogen (but not peptide) bonds, in linear amides"/>
    <property type="evidence" value="ECO:0007669"/>
    <property type="project" value="InterPro"/>
</dbReference>
<dbReference type="InterPro" id="IPR050178">
    <property type="entry name" value="AspA/AstE_fam"/>
</dbReference>
<dbReference type="CDD" id="cd06909">
    <property type="entry name" value="M14_ASPA"/>
    <property type="match status" value="1"/>
</dbReference>
<dbReference type="Proteomes" id="UP000188219">
    <property type="component" value="Chromosome"/>
</dbReference>
<keyword evidence="3" id="KW-0378">Hydrolase</keyword>
<dbReference type="GO" id="GO:0046872">
    <property type="term" value="F:metal ion binding"/>
    <property type="evidence" value="ECO:0007669"/>
    <property type="project" value="UniProtKB-KW"/>
</dbReference>